<dbReference type="Pfam" id="PF23098">
    <property type="entry name" value="Beta-prop_NOL10_N"/>
    <property type="match status" value="1"/>
</dbReference>
<comment type="caution">
    <text evidence="9">The sequence shown here is derived from an EMBL/GenBank/DDBJ whole genome shotgun (WGS) entry which is preliminary data.</text>
</comment>
<feature type="domain" description="NUC153" evidence="6">
    <location>
        <begin position="175"/>
        <end position="189"/>
    </location>
</feature>
<keyword evidence="4" id="KW-0539">Nucleus</keyword>
<dbReference type="InterPro" id="IPR056551">
    <property type="entry name" value="Beta-prop_NOL10_N"/>
</dbReference>
<evidence type="ECO:0000256" key="2">
    <source>
        <dbReference type="ARBA" id="ARBA00022574"/>
    </source>
</evidence>
<dbReference type="AlphaFoldDB" id="A0AAV8ZH24"/>
<accession>A0AAV8ZH24</accession>
<dbReference type="InterPro" id="IPR012580">
    <property type="entry name" value="NUC153"/>
</dbReference>
<sequence>GKLYTSIEALTEFNNLCTIPNSGLFFLANENTKIQTYYIPSLGPAPRWASFLDSLTEELEESNTENVYDDYKFITKQELENLGLEHLIGTKLLRAYMHGYFMDIRLYKKAKSVADPFDFEEYRKKKIRETIEKDRTNRVQIKTLPKVNKDLALKLMDNQINNKKKKEGSASLLNDNRFKDLFENPDFEIVLRKKELRKKLITQEFEPVEEELEGKNSSEESSDESETEESSDDEHNWTQEVKKQHRIIQREHRQREWRENLEAEMKKEMENKNQPKLFELRQGEEFKGIHNFKRTQNKATLGERLETEDTSVRLLGSVGKREMTFSTRKKRDRMLEERNKKHREERKKLIRSTHGINSKHKSKFFSSKRK</sequence>
<dbReference type="Pfam" id="PF23097">
    <property type="entry name" value="NOL10_2nd"/>
    <property type="match status" value="1"/>
</dbReference>
<feature type="compositionally biased region" description="Basic and acidic residues" evidence="5">
    <location>
        <begin position="233"/>
        <end position="255"/>
    </location>
</feature>
<evidence type="ECO:0000259" key="8">
    <source>
        <dbReference type="Pfam" id="PF23098"/>
    </source>
</evidence>
<feature type="region of interest" description="Disordered" evidence="5">
    <location>
        <begin position="207"/>
        <end position="255"/>
    </location>
</feature>
<keyword evidence="3" id="KW-0677">Repeat</keyword>
<keyword evidence="10" id="KW-1185">Reference proteome</keyword>
<proteinExistence type="predicted"/>
<feature type="region of interest" description="Disordered" evidence="5">
    <location>
        <begin position="326"/>
        <end position="370"/>
    </location>
</feature>
<reference evidence="9" key="1">
    <citation type="journal article" date="2023" name="Insect Mol. Biol.">
        <title>Genome sequencing provides insights into the evolution of gene families encoding plant cell wall-degrading enzymes in longhorned beetles.</title>
        <authorList>
            <person name="Shin N.R."/>
            <person name="Okamura Y."/>
            <person name="Kirsch R."/>
            <person name="Pauchet Y."/>
        </authorList>
    </citation>
    <scope>NUCLEOTIDE SEQUENCE</scope>
    <source>
        <strain evidence="9">RBIC_L_NR</strain>
    </source>
</reference>
<evidence type="ECO:0000256" key="4">
    <source>
        <dbReference type="ARBA" id="ARBA00023242"/>
    </source>
</evidence>
<gene>
    <name evidence="9" type="ORF">NQ314_005365</name>
</gene>
<organism evidence="9 10">
    <name type="scientific">Rhamnusium bicolor</name>
    <dbReference type="NCBI Taxonomy" id="1586634"/>
    <lineage>
        <taxon>Eukaryota</taxon>
        <taxon>Metazoa</taxon>
        <taxon>Ecdysozoa</taxon>
        <taxon>Arthropoda</taxon>
        <taxon>Hexapoda</taxon>
        <taxon>Insecta</taxon>
        <taxon>Pterygota</taxon>
        <taxon>Neoptera</taxon>
        <taxon>Endopterygota</taxon>
        <taxon>Coleoptera</taxon>
        <taxon>Polyphaga</taxon>
        <taxon>Cucujiformia</taxon>
        <taxon>Chrysomeloidea</taxon>
        <taxon>Cerambycidae</taxon>
        <taxon>Lepturinae</taxon>
        <taxon>Rhagiini</taxon>
        <taxon>Rhamnusium</taxon>
    </lineage>
</organism>
<feature type="domain" description="Nucleolar protein 10-like second" evidence="7">
    <location>
        <begin position="67"/>
        <end position="115"/>
    </location>
</feature>
<dbReference type="Pfam" id="PF08159">
    <property type="entry name" value="NUC153"/>
    <property type="match status" value="1"/>
</dbReference>
<evidence type="ECO:0000256" key="1">
    <source>
        <dbReference type="ARBA" id="ARBA00004604"/>
    </source>
</evidence>
<dbReference type="InterPro" id="IPR040382">
    <property type="entry name" value="NOL10/Enp2"/>
</dbReference>
<dbReference type="GO" id="GO:0032040">
    <property type="term" value="C:small-subunit processome"/>
    <property type="evidence" value="ECO:0007669"/>
    <property type="project" value="TreeGrafter"/>
</dbReference>
<dbReference type="GO" id="GO:0000462">
    <property type="term" value="P:maturation of SSU-rRNA from tricistronic rRNA transcript (SSU-rRNA, 5.8S rRNA, LSU-rRNA)"/>
    <property type="evidence" value="ECO:0007669"/>
    <property type="project" value="TreeGrafter"/>
</dbReference>
<evidence type="ECO:0000256" key="3">
    <source>
        <dbReference type="ARBA" id="ARBA00022737"/>
    </source>
</evidence>
<feature type="compositionally biased region" description="Acidic residues" evidence="5">
    <location>
        <begin position="220"/>
        <end position="232"/>
    </location>
</feature>
<dbReference type="InterPro" id="IPR056550">
    <property type="entry name" value="NOL10_2nd"/>
</dbReference>
<protein>
    <recommendedName>
        <fullName evidence="11">Nucleolar protein 10</fullName>
    </recommendedName>
</protein>
<dbReference type="EMBL" id="JANEYF010001483">
    <property type="protein sequence ID" value="KAJ8963823.1"/>
    <property type="molecule type" value="Genomic_DNA"/>
</dbReference>
<evidence type="ECO:0000256" key="5">
    <source>
        <dbReference type="SAM" id="MobiDB-lite"/>
    </source>
</evidence>
<name>A0AAV8ZH24_9CUCU</name>
<dbReference type="PANTHER" id="PTHR14927">
    <property type="entry name" value="NUCLEOLAR PROTEIN 10"/>
    <property type="match status" value="1"/>
</dbReference>
<dbReference type="PANTHER" id="PTHR14927:SF0">
    <property type="entry name" value="NUCLEOLAR PROTEIN 10"/>
    <property type="match status" value="1"/>
</dbReference>
<dbReference type="GO" id="GO:0030686">
    <property type="term" value="C:90S preribosome"/>
    <property type="evidence" value="ECO:0007669"/>
    <property type="project" value="TreeGrafter"/>
</dbReference>
<evidence type="ECO:0000259" key="6">
    <source>
        <dbReference type="Pfam" id="PF08159"/>
    </source>
</evidence>
<feature type="non-terminal residue" evidence="9">
    <location>
        <position position="1"/>
    </location>
</feature>
<evidence type="ECO:0000259" key="7">
    <source>
        <dbReference type="Pfam" id="PF23097"/>
    </source>
</evidence>
<evidence type="ECO:0000313" key="10">
    <source>
        <dbReference type="Proteomes" id="UP001162156"/>
    </source>
</evidence>
<keyword evidence="2" id="KW-0853">WD repeat</keyword>
<evidence type="ECO:0008006" key="11">
    <source>
        <dbReference type="Google" id="ProtNLM"/>
    </source>
</evidence>
<feature type="compositionally biased region" description="Basic residues" evidence="5">
    <location>
        <begin position="340"/>
        <end position="370"/>
    </location>
</feature>
<evidence type="ECO:0000313" key="9">
    <source>
        <dbReference type="EMBL" id="KAJ8963823.1"/>
    </source>
</evidence>
<feature type="domain" description="Nucleolar protein 10-like N-terminal" evidence="8">
    <location>
        <begin position="20"/>
        <end position="63"/>
    </location>
</feature>
<dbReference type="Proteomes" id="UP001162156">
    <property type="component" value="Unassembled WGS sequence"/>
</dbReference>
<comment type="subcellular location">
    <subcellularLocation>
        <location evidence="1">Nucleus</location>
        <location evidence="1">Nucleolus</location>
    </subcellularLocation>
</comment>